<feature type="transmembrane region" description="Helical" evidence="6">
    <location>
        <begin position="111"/>
        <end position="132"/>
    </location>
</feature>
<evidence type="ECO:0000256" key="1">
    <source>
        <dbReference type="ARBA" id="ARBA00004141"/>
    </source>
</evidence>
<dbReference type="STRING" id="30732.ENSOMEP00000014984"/>
<dbReference type="PaxDb" id="30732-ENSOMEP00000014984"/>
<keyword evidence="3 6" id="KW-0812">Transmembrane</keyword>
<evidence type="ECO:0000256" key="5">
    <source>
        <dbReference type="ARBA" id="ARBA00023136"/>
    </source>
</evidence>
<dbReference type="InterPro" id="IPR008661">
    <property type="entry name" value="L6_membrane"/>
</dbReference>
<name>A0A3B3CBJ8_ORYME</name>
<reference evidence="7" key="1">
    <citation type="submission" date="2025-08" db="UniProtKB">
        <authorList>
            <consortium name="Ensembl"/>
        </authorList>
    </citation>
    <scope>IDENTIFICATION</scope>
</reference>
<dbReference type="AlphaFoldDB" id="A0A3B3CBJ8"/>
<reference evidence="7" key="2">
    <citation type="submission" date="2025-09" db="UniProtKB">
        <authorList>
            <consortium name="Ensembl"/>
        </authorList>
    </citation>
    <scope>IDENTIFICATION</scope>
</reference>
<proteinExistence type="inferred from homology"/>
<keyword evidence="5 6" id="KW-0472">Membrane</keyword>
<organism evidence="7 8">
    <name type="scientific">Oryzias melastigma</name>
    <name type="common">Marine medaka</name>
    <dbReference type="NCBI Taxonomy" id="30732"/>
    <lineage>
        <taxon>Eukaryota</taxon>
        <taxon>Metazoa</taxon>
        <taxon>Chordata</taxon>
        <taxon>Craniata</taxon>
        <taxon>Vertebrata</taxon>
        <taxon>Euteleostomi</taxon>
        <taxon>Actinopterygii</taxon>
        <taxon>Neopterygii</taxon>
        <taxon>Teleostei</taxon>
        <taxon>Neoteleostei</taxon>
        <taxon>Acanthomorphata</taxon>
        <taxon>Ovalentaria</taxon>
        <taxon>Atherinomorphae</taxon>
        <taxon>Beloniformes</taxon>
        <taxon>Adrianichthyidae</taxon>
        <taxon>Oryziinae</taxon>
        <taxon>Oryzias</taxon>
    </lineage>
</organism>
<dbReference type="Pfam" id="PF05805">
    <property type="entry name" value="L6_membrane"/>
    <property type="match status" value="1"/>
</dbReference>
<comment type="similarity">
    <text evidence="2">Belongs to the L6 tetraspanin family.</text>
</comment>
<dbReference type="GO" id="GO:0016020">
    <property type="term" value="C:membrane"/>
    <property type="evidence" value="ECO:0007669"/>
    <property type="project" value="UniProtKB-SubCell"/>
</dbReference>
<comment type="subcellular location">
    <subcellularLocation>
        <location evidence="1">Membrane</location>
        <topology evidence="1">Multi-pass membrane protein</topology>
    </subcellularLocation>
</comment>
<keyword evidence="8" id="KW-1185">Reference proteome</keyword>
<evidence type="ECO:0000313" key="7">
    <source>
        <dbReference type="Ensembl" id="ENSOMEP00000014984.1"/>
    </source>
</evidence>
<dbReference type="PANTHER" id="PTHR14198">
    <property type="entry name" value="TRANSMEMBRANE 4 L6 FAMILY MEMBER 1-RELATED"/>
    <property type="match status" value="1"/>
</dbReference>
<dbReference type="PANTHER" id="PTHR14198:SF22">
    <property type="entry name" value="TRANSMEMBRANE 4 L6 FAMILY MEMBER 19"/>
    <property type="match status" value="1"/>
</dbReference>
<feature type="transmembrane region" description="Helical" evidence="6">
    <location>
        <begin position="29"/>
        <end position="52"/>
    </location>
</feature>
<protein>
    <submittedName>
        <fullName evidence="7">Transmembrane 4 L6 family member 5-like</fullName>
    </submittedName>
</protein>
<dbReference type="Ensembl" id="ENSOMET00000023054.1">
    <property type="protein sequence ID" value="ENSOMEP00000014984.1"/>
    <property type="gene ID" value="ENSOMEG00000016540.1"/>
</dbReference>
<evidence type="ECO:0000313" key="8">
    <source>
        <dbReference type="Proteomes" id="UP000261560"/>
    </source>
</evidence>
<evidence type="ECO:0000256" key="2">
    <source>
        <dbReference type="ARBA" id="ARBA00006193"/>
    </source>
</evidence>
<accession>A0A3B3CBJ8</accession>
<dbReference type="Proteomes" id="UP000261560">
    <property type="component" value="Unplaced"/>
</dbReference>
<evidence type="ECO:0000256" key="3">
    <source>
        <dbReference type="ARBA" id="ARBA00022692"/>
    </source>
</evidence>
<feature type="transmembrane region" description="Helical" evidence="6">
    <location>
        <begin position="183"/>
        <end position="205"/>
    </location>
</feature>
<sequence length="227" mass="24567">MLPRAAALNITEFVDDRFSCRFMMCVSRCLRCVGVALVPMAIVCILCNILLLFPDLKIHFLLEKHVTKEATWATGLWASGLMVLLGARGFIQTSKTRGCCAFRGQMLCQVIYSGLAFLAAAICCYVSATGLVQGPKCLYNTSSGLTWGVPLKPIPGRFSGYLHNQTLWSGVCLEPRSVVQWNVVLFSVMGATSALEAVLCAVNILNSLLGLVLGQGFCNNKVNPGHT</sequence>
<dbReference type="GeneTree" id="ENSGT01030000234590"/>
<evidence type="ECO:0000256" key="6">
    <source>
        <dbReference type="SAM" id="Phobius"/>
    </source>
</evidence>
<feature type="transmembrane region" description="Helical" evidence="6">
    <location>
        <begin position="72"/>
        <end position="91"/>
    </location>
</feature>
<keyword evidence="4 6" id="KW-1133">Transmembrane helix</keyword>
<evidence type="ECO:0000256" key="4">
    <source>
        <dbReference type="ARBA" id="ARBA00022989"/>
    </source>
</evidence>